<dbReference type="Proteomes" id="UP000015101">
    <property type="component" value="Unassembled WGS sequence"/>
</dbReference>
<dbReference type="EMBL" id="KB097070">
    <property type="protein sequence ID" value="ESN99698.1"/>
    <property type="molecule type" value="Genomic_DNA"/>
</dbReference>
<dbReference type="Pfam" id="PF00147">
    <property type="entry name" value="Fibrinogen_C"/>
    <property type="match status" value="1"/>
</dbReference>
<evidence type="ECO:0000256" key="1">
    <source>
        <dbReference type="SAM" id="SignalP"/>
    </source>
</evidence>
<protein>
    <recommendedName>
        <fullName evidence="2">Fibrinogen C-terminal domain-containing protein</fullName>
    </recommendedName>
</protein>
<dbReference type="PROSITE" id="PS51406">
    <property type="entry name" value="FIBRINOGEN_C_2"/>
    <property type="match status" value="1"/>
</dbReference>
<evidence type="ECO:0000313" key="3">
    <source>
        <dbReference type="EMBL" id="ESN99698.1"/>
    </source>
</evidence>
<proteinExistence type="predicted"/>
<reference evidence="3 5" key="2">
    <citation type="journal article" date="2013" name="Nature">
        <title>Insights into bilaterian evolution from three spiralian genomes.</title>
        <authorList>
            <person name="Simakov O."/>
            <person name="Marletaz F."/>
            <person name="Cho S.J."/>
            <person name="Edsinger-Gonzales E."/>
            <person name="Havlak P."/>
            <person name="Hellsten U."/>
            <person name="Kuo D.H."/>
            <person name="Larsson T."/>
            <person name="Lv J."/>
            <person name="Arendt D."/>
            <person name="Savage R."/>
            <person name="Osoegawa K."/>
            <person name="de Jong P."/>
            <person name="Grimwood J."/>
            <person name="Chapman J.A."/>
            <person name="Shapiro H."/>
            <person name="Aerts A."/>
            <person name="Otillar R.P."/>
            <person name="Terry A.Y."/>
            <person name="Boore J.L."/>
            <person name="Grigoriev I.V."/>
            <person name="Lindberg D.R."/>
            <person name="Seaver E.C."/>
            <person name="Weisblat D.A."/>
            <person name="Putnam N.H."/>
            <person name="Rokhsar D.S."/>
        </authorList>
    </citation>
    <scope>NUCLEOTIDE SEQUENCE</scope>
</reference>
<reference evidence="5" key="1">
    <citation type="submission" date="2012-12" db="EMBL/GenBank/DDBJ databases">
        <authorList>
            <person name="Hellsten U."/>
            <person name="Grimwood J."/>
            <person name="Chapman J.A."/>
            <person name="Shapiro H."/>
            <person name="Aerts A."/>
            <person name="Otillar R.P."/>
            <person name="Terry A.Y."/>
            <person name="Boore J.L."/>
            <person name="Simakov O."/>
            <person name="Marletaz F."/>
            <person name="Cho S.-J."/>
            <person name="Edsinger-Gonzales E."/>
            <person name="Havlak P."/>
            <person name="Kuo D.-H."/>
            <person name="Larsson T."/>
            <person name="Lv J."/>
            <person name="Arendt D."/>
            <person name="Savage R."/>
            <person name="Osoegawa K."/>
            <person name="de Jong P."/>
            <person name="Lindberg D.R."/>
            <person name="Seaver E.C."/>
            <person name="Weisblat D.A."/>
            <person name="Putnam N.H."/>
            <person name="Grigoriev I.V."/>
            <person name="Rokhsar D.S."/>
        </authorList>
    </citation>
    <scope>NUCLEOTIDE SEQUENCE</scope>
</reference>
<dbReference type="PANTHER" id="PTHR19143:SF458">
    <property type="entry name" value="FIBRINOGEN C-TERMINAL DOMAIN-CONTAINING PROTEIN-RELATED"/>
    <property type="match status" value="1"/>
</dbReference>
<dbReference type="KEGG" id="hro:HELRODRAFT_101382"/>
<dbReference type="STRING" id="6412.T1ED43"/>
<dbReference type="PANTHER" id="PTHR19143">
    <property type="entry name" value="FIBRINOGEN/TENASCIN/ANGIOPOEITIN"/>
    <property type="match status" value="1"/>
</dbReference>
<dbReference type="RefSeq" id="XP_009022071.1">
    <property type="nucleotide sequence ID" value="XM_009023823.1"/>
</dbReference>
<dbReference type="InterPro" id="IPR036056">
    <property type="entry name" value="Fibrinogen-like_C"/>
</dbReference>
<feature type="signal peptide" evidence="1">
    <location>
        <begin position="1"/>
        <end position="18"/>
    </location>
</feature>
<reference evidence="4" key="3">
    <citation type="submission" date="2015-06" db="UniProtKB">
        <authorList>
            <consortium name="EnsemblMetazoa"/>
        </authorList>
    </citation>
    <scope>IDENTIFICATION</scope>
</reference>
<dbReference type="CDD" id="cd00087">
    <property type="entry name" value="FReD"/>
    <property type="match status" value="1"/>
</dbReference>
<dbReference type="EnsemblMetazoa" id="HelroT101382">
    <property type="protein sequence ID" value="HelroP101382"/>
    <property type="gene ID" value="HelroG101382"/>
</dbReference>
<gene>
    <name evidence="4" type="primary">20194495</name>
    <name evidence="3" type="ORF">HELRODRAFT_101382</name>
</gene>
<organism evidence="4 5">
    <name type="scientific">Helobdella robusta</name>
    <name type="common">Californian leech</name>
    <dbReference type="NCBI Taxonomy" id="6412"/>
    <lineage>
        <taxon>Eukaryota</taxon>
        <taxon>Metazoa</taxon>
        <taxon>Spiralia</taxon>
        <taxon>Lophotrochozoa</taxon>
        <taxon>Annelida</taxon>
        <taxon>Clitellata</taxon>
        <taxon>Hirudinea</taxon>
        <taxon>Rhynchobdellida</taxon>
        <taxon>Glossiphoniidae</taxon>
        <taxon>Helobdella</taxon>
    </lineage>
</organism>
<name>T1ED43_HELRO</name>
<dbReference type="CTD" id="20194495"/>
<feature type="chain" id="PRO_5010979796" description="Fibrinogen C-terminal domain-containing protein" evidence="1">
    <location>
        <begin position="19"/>
        <end position="327"/>
    </location>
</feature>
<evidence type="ECO:0000313" key="4">
    <source>
        <dbReference type="EnsemblMetazoa" id="HelroP101382"/>
    </source>
</evidence>
<dbReference type="OMA" id="NACILEE"/>
<dbReference type="HOGENOM" id="CLU_038628_1_0_1"/>
<dbReference type="InterPro" id="IPR014716">
    <property type="entry name" value="Fibrinogen_a/b/g_C_1"/>
</dbReference>
<sequence length="327" mass="37138">MMKVFIILNCFLIAVVHNKCFRSRSNLLALTTDLTSNGSCSNCSLCGVSAQSAPTSVENITLQSSTNDATKMLMECAWMCQTTAQCVGFNFRWNKINLAENVLCQFFSYTPQLYLSEDLCVFYGSMSNLENFSSFLPRLYPRNPKFCTEYSTRNKYFVMQRRMDGSENFNRNWTDYGRGFGDPRKEFWIGNDNIHRITSNQKYKVLFVLEDFEGKVACAAYDSFSVGSPDTYYVLNIGKYSGTAGNSMSYHAGMAFTTYDGDHDGSTGSNCARYFHGAWWHNSCLTACLNGLYLKGSHSSFANGVNWQTFRGYNYSLKFVEMRIELV</sequence>
<keyword evidence="5" id="KW-1185">Reference proteome</keyword>
<feature type="domain" description="Fibrinogen C-terminal" evidence="2">
    <location>
        <begin position="111"/>
        <end position="327"/>
    </location>
</feature>
<dbReference type="InterPro" id="IPR002181">
    <property type="entry name" value="Fibrinogen_a/b/g_C_dom"/>
</dbReference>
<dbReference type="GO" id="GO:0005615">
    <property type="term" value="C:extracellular space"/>
    <property type="evidence" value="ECO:0000318"/>
    <property type="project" value="GO_Central"/>
</dbReference>
<dbReference type="SMART" id="SM00186">
    <property type="entry name" value="FBG"/>
    <property type="match status" value="1"/>
</dbReference>
<keyword evidence="1" id="KW-0732">Signal</keyword>
<dbReference type="GeneID" id="20194495"/>
<dbReference type="EMBL" id="AMQM01005682">
    <property type="status" value="NOT_ANNOTATED_CDS"/>
    <property type="molecule type" value="Genomic_DNA"/>
</dbReference>
<evidence type="ECO:0000313" key="5">
    <source>
        <dbReference type="Proteomes" id="UP000015101"/>
    </source>
</evidence>
<dbReference type="InterPro" id="IPR050373">
    <property type="entry name" value="Fibrinogen_C-term_domain"/>
</dbReference>
<dbReference type="SUPFAM" id="SSF56496">
    <property type="entry name" value="Fibrinogen C-terminal domain-like"/>
    <property type="match status" value="1"/>
</dbReference>
<dbReference type="FunCoup" id="T1ED43">
    <property type="interactions" value="30"/>
</dbReference>
<dbReference type="Gene3D" id="3.90.215.10">
    <property type="entry name" value="Gamma Fibrinogen, chain A, domain 1"/>
    <property type="match status" value="1"/>
</dbReference>
<dbReference type="OrthoDB" id="6361951at2759"/>
<evidence type="ECO:0000259" key="2">
    <source>
        <dbReference type="PROSITE" id="PS51406"/>
    </source>
</evidence>
<dbReference type="InParanoid" id="T1ED43"/>
<dbReference type="eggNOG" id="KOG2579">
    <property type="taxonomic scope" value="Eukaryota"/>
</dbReference>
<dbReference type="AlphaFoldDB" id="T1ED43"/>
<accession>T1ED43</accession>